<reference evidence="3 4" key="1">
    <citation type="submission" date="2024-04" db="EMBL/GenBank/DDBJ databases">
        <title>Luteolibacter sp. isolated from soil.</title>
        <authorList>
            <person name="An J."/>
        </authorList>
    </citation>
    <scope>NUCLEOTIDE SEQUENCE [LARGE SCALE GENOMIC DNA]</scope>
    <source>
        <strain evidence="3 4">Y139</strain>
    </source>
</reference>
<feature type="transmembrane region" description="Helical" evidence="2">
    <location>
        <begin position="88"/>
        <end position="106"/>
    </location>
</feature>
<keyword evidence="2" id="KW-0472">Membrane</keyword>
<dbReference type="Proteomes" id="UP001371305">
    <property type="component" value="Unassembled WGS sequence"/>
</dbReference>
<dbReference type="Pfam" id="PF06961">
    <property type="entry name" value="DUF1294"/>
    <property type="match status" value="1"/>
</dbReference>
<sequence>MNAPTNQTTAGHQGQEAQRKGRLAQWEDARGFGWVQAEGLRIFAHIRDFERGQPRPVAGDEVTFTTGVDVQGRACAKRVRLVRTTGRIGVGAWLLLAALLVLPLFSTEYLPLPKWEVPTVMAVASAVAWICYRSDKRRAESRQWRIKEARLHLIELLGGWPGAFLAQRRFRHKTRKVSFQFIFISIVILHQLVAVDVILGHALSRRVLRELSEVLEKKVPSGSPRS</sequence>
<gene>
    <name evidence="3" type="ORF">WKV53_13005</name>
</gene>
<keyword evidence="2" id="KW-0812">Transmembrane</keyword>
<dbReference type="InterPro" id="IPR012340">
    <property type="entry name" value="NA-bd_OB-fold"/>
</dbReference>
<keyword evidence="4" id="KW-1185">Reference proteome</keyword>
<comment type="caution">
    <text evidence="3">The sequence shown here is derived from an EMBL/GenBank/DDBJ whole genome shotgun (WGS) entry which is preliminary data.</text>
</comment>
<feature type="compositionally biased region" description="Polar residues" evidence="1">
    <location>
        <begin position="1"/>
        <end position="16"/>
    </location>
</feature>
<dbReference type="EMBL" id="JBBUKT010000004">
    <property type="protein sequence ID" value="MEK7951428.1"/>
    <property type="molecule type" value="Genomic_DNA"/>
</dbReference>
<feature type="region of interest" description="Disordered" evidence="1">
    <location>
        <begin position="1"/>
        <end position="20"/>
    </location>
</feature>
<evidence type="ECO:0000256" key="2">
    <source>
        <dbReference type="SAM" id="Phobius"/>
    </source>
</evidence>
<evidence type="ECO:0000313" key="4">
    <source>
        <dbReference type="Proteomes" id="UP001371305"/>
    </source>
</evidence>
<proteinExistence type="predicted"/>
<protein>
    <submittedName>
        <fullName evidence="3">DUF1294 domain-containing protein</fullName>
    </submittedName>
</protein>
<dbReference type="Gene3D" id="2.40.50.140">
    <property type="entry name" value="Nucleic acid-binding proteins"/>
    <property type="match status" value="1"/>
</dbReference>
<dbReference type="SUPFAM" id="SSF50249">
    <property type="entry name" value="Nucleic acid-binding proteins"/>
    <property type="match status" value="1"/>
</dbReference>
<evidence type="ECO:0000256" key="1">
    <source>
        <dbReference type="SAM" id="MobiDB-lite"/>
    </source>
</evidence>
<dbReference type="InterPro" id="IPR010718">
    <property type="entry name" value="DUF1294"/>
</dbReference>
<feature type="transmembrane region" description="Helical" evidence="2">
    <location>
        <begin position="112"/>
        <end position="132"/>
    </location>
</feature>
<organism evidence="3 4">
    <name type="scientific">Luteolibacter soli</name>
    <dbReference type="NCBI Taxonomy" id="3135280"/>
    <lineage>
        <taxon>Bacteria</taxon>
        <taxon>Pseudomonadati</taxon>
        <taxon>Verrucomicrobiota</taxon>
        <taxon>Verrucomicrobiia</taxon>
        <taxon>Verrucomicrobiales</taxon>
        <taxon>Verrucomicrobiaceae</taxon>
        <taxon>Luteolibacter</taxon>
    </lineage>
</organism>
<feature type="transmembrane region" description="Helical" evidence="2">
    <location>
        <begin position="177"/>
        <end position="203"/>
    </location>
</feature>
<keyword evidence="2" id="KW-1133">Transmembrane helix</keyword>
<name>A0ABU9AV30_9BACT</name>
<accession>A0ABU9AV30</accession>
<evidence type="ECO:0000313" key="3">
    <source>
        <dbReference type="EMBL" id="MEK7951428.1"/>
    </source>
</evidence>
<dbReference type="RefSeq" id="WP_341405032.1">
    <property type="nucleotide sequence ID" value="NZ_JBBUKT010000004.1"/>
</dbReference>